<dbReference type="Proteomes" id="UP000283634">
    <property type="component" value="Unassembled WGS sequence"/>
</dbReference>
<keyword evidence="5 6" id="KW-0472">Membrane</keyword>
<dbReference type="InterPro" id="IPR020846">
    <property type="entry name" value="MFS_dom"/>
</dbReference>
<evidence type="ECO:0000256" key="3">
    <source>
        <dbReference type="ARBA" id="ARBA00022692"/>
    </source>
</evidence>
<feature type="domain" description="Major facilitator superfamily (MFS) profile" evidence="8">
    <location>
        <begin position="1"/>
        <end position="535"/>
    </location>
</feature>
<dbReference type="PRINTS" id="PR01035">
    <property type="entry name" value="TCRTETA"/>
</dbReference>
<dbReference type="Pfam" id="PF07690">
    <property type="entry name" value="MFS_1"/>
    <property type="match status" value="1"/>
</dbReference>
<keyword evidence="3 6" id="KW-0812">Transmembrane</keyword>
<dbReference type="GO" id="GO:0022857">
    <property type="term" value="F:transmembrane transporter activity"/>
    <property type="evidence" value="ECO:0007669"/>
    <property type="project" value="InterPro"/>
</dbReference>
<dbReference type="PANTHER" id="PTHR23504">
    <property type="entry name" value="MAJOR FACILITATOR SUPERFAMILY DOMAIN-CONTAINING PROTEIN 10"/>
    <property type="match status" value="1"/>
</dbReference>
<dbReference type="InterPro" id="IPR036259">
    <property type="entry name" value="MFS_trans_sf"/>
</dbReference>
<evidence type="ECO:0000256" key="2">
    <source>
        <dbReference type="ARBA" id="ARBA00022448"/>
    </source>
</evidence>
<keyword evidence="10" id="KW-1185">Reference proteome</keyword>
<feature type="transmembrane region" description="Helical" evidence="6">
    <location>
        <begin position="435"/>
        <end position="460"/>
    </location>
</feature>
<dbReference type="PROSITE" id="PS50850">
    <property type="entry name" value="MFS"/>
    <property type="match status" value="1"/>
</dbReference>
<feature type="transmembrane region" description="Helical" evidence="6">
    <location>
        <begin position="50"/>
        <end position="70"/>
    </location>
</feature>
<comment type="subcellular location">
    <subcellularLocation>
        <location evidence="1">Membrane</location>
        <topology evidence="1">Multi-pass membrane protein</topology>
    </subcellularLocation>
</comment>
<dbReference type="InterPro" id="IPR011701">
    <property type="entry name" value="MFS"/>
</dbReference>
<proteinExistence type="predicted"/>
<feature type="transmembrane region" description="Helical" evidence="6">
    <location>
        <begin position="377"/>
        <end position="395"/>
    </location>
</feature>
<feature type="transmembrane region" description="Helical" evidence="6">
    <location>
        <begin position="340"/>
        <end position="365"/>
    </location>
</feature>
<evidence type="ECO:0000256" key="6">
    <source>
        <dbReference type="SAM" id="Phobius"/>
    </source>
</evidence>
<keyword evidence="2" id="KW-0813">Transport</keyword>
<evidence type="ECO:0000256" key="7">
    <source>
        <dbReference type="SAM" id="SignalP"/>
    </source>
</evidence>
<protein>
    <submittedName>
        <fullName evidence="9">Putative transporter</fullName>
    </submittedName>
</protein>
<dbReference type="GO" id="GO:0016020">
    <property type="term" value="C:membrane"/>
    <property type="evidence" value="ECO:0007669"/>
    <property type="project" value="UniProtKB-SubCell"/>
</dbReference>
<evidence type="ECO:0000256" key="1">
    <source>
        <dbReference type="ARBA" id="ARBA00004141"/>
    </source>
</evidence>
<evidence type="ECO:0000259" key="8">
    <source>
        <dbReference type="PROSITE" id="PS50850"/>
    </source>
</evidence>
<keyword evidence="7" id="KW-0732">Signal</keyword>
<dbReference type="InterPro" id="IPR001958">
    <property type="entry name" value="Tet-R_TetA/multi-R_MdtG-like"/>
</dbReference>
<dbReference type="VEuPathDB" id="TriTrypDB:TRSC58_05053"/>
<feature type="transmembrane region" description="Helical" evidence="6">
    <location>
        <begin position="12"/>
        <end position="38"/>
    </location>
</feature>
<feature type="transmembrane region" description="Helical" evidence="6">
    <location>
        <begin position="82"/>
        <end position="101"/>
    </location>
</feature>
<feature type="signal peptide" evidence="7">
    <location>
        <begin position="1"/>
        <end position="23"/>
    </location>
</feature>
<dbReference type="AlphaFoldDB" id="A0A3R7KR66"/>
<dbReference type="SUPFAM" id="SSF103473">
    <property type="entry name" value="MFS general substrate transporter"/>
    <property type="match status" value="1"/>
</dbReference>
<name>A0A3R7KR66_TRYRA</name>
<keyword evidence="4 6" id="KW-1133">Transmembrane helix</keyword>
<reference evidence="9 10" key="1">
    <citation type="journal article" date="2018" name="BMC Genomics">
        <title>Genomic comparison of Trypanosoma conorhini and Trypanosoma rangeli to Trypanosoma cruzi strains of high and low virulence.</title>
        <authorList>
            <person name="Bradwell K.R."/>
            <person name="Koparde V.N."/>
            <person name="Matveyev A.V."/>
            <person name="Serrano M.G."/>
            <person name="Alves J.M."/>
            <person name="Parikh H."/>
            <person name="Huang B."/>
            <person name="Lee V."/>
            <person name="Espinosa-Alvarez O."/>
            <person name="Ortiz P.A."/>
            <person name="Costa-Martins A.G."/>
            <person name="Teixeira M.M."/>
            <person name="Buck G.A."/>
        </authorList>
    </citation>
    <scope>NUCLEOTIDE SEQUENCE [LARGE SCALE GENOMIC DNA]</scope>
    <source>
        <strain evidence="9 10">AM80</strain>
    </source>
</reference>
<dbReference type="OMA" id="EVIPLWA"/>
<evidence type="ECO:0000256" key="4">
    <source>
        <dbReference type="ARBA" id="ARBA00022989"/>
    </source>
</evidence>
<comment type="caution">
    <text evidence="9">The sequence shown here is derived from an EMBL/GenBank/DDBJ whole genome shotgun (WGS) entry which is preliminary data.</text>
</comment>
<feature type="transmembrane region" description="Helical" evidence="6">
    <location>
        <begin position="191"/>
        <end position="211"/>
    </location>
</feature>
<organism evidence="9 10">
    <name type="scientific">Trypanosoma rangeli</name>
    <dbReference type="NCBI Taxonomy" id="5698"/>
    <lineage>
        <taxon>Eukaryota</taxon>
        <taxon>Discoba</taxon>
        <taxon>Euglenozoa</taxon>
        <taxon>Kinetoplastea</taxon>
        <taxon>Metakinetoplastina</taxon>
        <taxon>Trypanosomatida</taxon>
        <taxon>Trypanosomatidae</taxon>
        <taxon>Trypanosoma</taxon>
        <taxon>Herpetosoma</taxon>
    </lineage>
</organism>
<feature type="chain" id="PRO_5018670287" evidence="7">
    <location>
        <begin position="24"/>
        <end position="537"/>
    </location>
</feature>
<feature type="transmembrane region" description="Helical" evidence="6">
    <location>
        <begin position="407"/>
        <end position="429"/>
    </location>
</feature>
<evidence type="ECO:0000313" key="9">
    <source>
        <dbReference type="EMBL" id="RNF12011.1"/>
    </source>
</evidence>
<feature type="transmembrane region" description="Helical" evidence="6">
    <location>
        <begin position="139"/>
        <end position="162"/>
    </location>
</feature>
<feature type="transmembrane region" description="Helical" evidence="6">
    <location>
        <begin position="481"/>
        <end position="500"/>
    </location>
</feature>
<accession>A0A3R7KR66</accession>
<feature type="transmembrane region" description="Helical" evidence="6">
    <location>
        <begin position="512"/>
        <end position="531"/>
    </location>
</feature>
<dbReference type="Gene3D" id="1.20.1250.20">
    <property type="entry name" value="MFS general substrate transporter like domains"/>
    <property type="match status" value="1"/>
</dbReference>
<dbReference type="RefSeq" id="XP_029242511.1">
    <property type="nucleotide sequence ID" value="XM_029377644.1"/>
</dbReference>
<dbReference type="EMBL" id="MKGL01000010">
    <property type="protein sequence ID" value="RNF12011.1"/>
    <property type="molecule type" value="Genomic_DNA"/>
</dbReference>
<dbReference type="CDD" id="cd17330">
    <property type="entry name" value="MFS_SLC46_TetA_like"/>
    <property type="match status" value="1"/>
</dbReference>
<sequence>MVWKAHSFHLKVAALSMVLVSESISSTSVLPFVGLFVAKLENVSPEEAGFLSGILVSVFQLGQILTGKMWGTMSDRFGRKPIIQLGLFFSTVMAVFFGVSPNIEFCILMRFLHGCVNGNVFVAKTVIADITDRTTESMGFATISLFWGIGSMVGPTLGGLLYDPVKNPMLKHFFSSDDRIAEFFMVHPASLPMLMIATFSTLALLFTCVFLPETSKNTVDPLLSLCCGRHTTAVQPVEIAEDGKLQEKEDIMAFTFAEETDGVLHEGDVQSWKVSRGGAIFVEEEALQQSISVETVSMGQGMRSRKLESSLEGQGNRENKLKSNFGYGEAMQSPSMQKVLIMYMCIASSECALLEVVPLWSIASVEKGGLGLQSSDVGWLLCIASIVCVIANLCFDFLSQCVRNNRLIWDASIIIWVLASVALPCTVFFPRQWIYTSVAVLNAIREVALSWNFALIYLLVARSAPKEHVGSLNGVAQSVGSLSRMLTMLAVPPLFAFSINNAYPFPFNHHCVFWLTTLPLLLSYILSTYLSQSVLGG</sequence>
<gene>
    <name evidence="9" type="ORF">TraAM80_00571</name>
</gene>
<dbReference type="PANTHER" id="PTHR23504:SF15">
    <property type="entry name" value="MAJOR FACILITATOR SUPERFAMILY (MFS) PROFILE DOMAIN-CONTAINING PROTEIN"/>
    <property type="match status" value="1"/>
</dbReference>
<evidence type="ECO:0000313" key="10">
    <source>
        <dbReference type="Proteomes" id="UP000283634"/>
    </source>
</evidence>
<dbReference type="OrthoDB" id="419616at2759"/>
<dbReference type="GeneID" id="40324504"/>
<evidence type="ECO:0000256" key="5">
    <source>
        <dbReference type="ARBA" id="ARBA00023136"/>
    </source>
</evidence>